<sequence>MRKDNGSHRGAKANQWNGSKPHPIHTPTAAPFSLHNFLHDQKQNHHHTLLSLRPTQHTHTRHQIHQETWRGSWPATPVWSASSPPRRCRSPPRRRTQSACRSPRPRTGGRRFSAWRPSSPSPPPPPGRPGQASSTSTSRRASSTRSTTRRGRRRAAPTSRAPTPSSSAAASSPTTSPAARTSPSRRKSRSSPTTSRSSARGRRSSSADPTSSGNGEAGRSARQYGECCTSAHRVYLDRCPSCTSVSTVKLSSLFYHQVEFCNFTRLVTSRTQTFIS</sequence>
<feature type="compositionally biased region" description="Pro residues" evidence="1">
    <location>
        <begin position="119"/>
        <end position="128"/>
    </location>
</feature>
<dbReference type="EMBL" id="LC383654">
    <property type="protein sequence ID" value="BBE07901.1"/>
    <property type="molecule type" value="Genomic_DNA"/>
</dbReference>
<reference evidence="2" key="1">
    <citation type="journal article" date="2018" name="PLoS ONE">
        <title>Identification of induced mutations in hexaploid wheat genome using exome capture assay.</title>
        <authorList>
            <person name="Hussain M."/>
            <person name="Iqbal M.A."/>
            <person name="Till B.J."/>
            <person name="Rahman M.U."/>
        </authorList>
    </citation>
    <scope>NUCLEOTIDE SEQUENCE</scope>
    <source>
        <strain evidence="2">N1-700</strain>
    </source>
</reference>
<evidence type="ECO:0000313" key="2">
    <source>
        <dbReference type="EMBL" id="BBE07901.1"/>
    </source>
</evidence>
<feature type="compositionally biased region" description="Low complexity" evidence="1">
    <location>
        <begin position="156"/>
        <end position="182"/>
    </location>
</feature>
<feature type="region of interest" description="Disordered" evidence="1">
    <location>
        <begin position="1"/>
        <end position="30"/>
    </location>
</feature>
<protein>
    <submittedName>
        <fullName evidence="2">Photosystem I</fullName>
    </submittedName>
</protein>
<evidence type="ECO:0000256" key="1">
    <source>
        <dbReference type="SAM" id="MobiDB-lite"/>
    </source>
</evidence>
<accession>A0A2Z6ERY0</accession>
<feature type="compositionally biased region" description="Low complexity" evidence="1">
    <location>
        <begin position="129"/>
        <end position="146"/>
    </location>
</feature>
<name>A0A2Z6ERY0_WHEAT</name>
<organism evidence="2">
    <name type="scientific">Triticum aestivum</name>
    <name type="common">Wheat</name>
    <dbReference type="NCBI Taxonomy" id="4565"/>
    <lineage>
        <taxon>Eukaryota</taxon>
        <taxon>Viridiplantae</taxon>
        <taxon>Streptophyta</taxon>
        <taxon>Embryophyta</taxon>
        <taxon>Tracheophyta</taxon>
        <taxon>Spermatophyta</taxon>
        <taxon>Magnoliopsida</taxon>
        <taxon>Liliopsida</taxon>
        <taxon>Poales</taxon>
        <taxon>Poaceae</taxon>
        <taxon>BOP clade</taxon>
        <taxon>Pooideae</taxon>
        <taxon>Triticodae</taxon>
        <taxon>Triticeae</taxon>
        <taxon>Triticinae</taxon>
        <taxon>Triticum</taxon>
    </lineage>
</organism>
<feature type="compositionally biased region" description="Basic residues" evidence="1">
    <location>
        <begin position="86"/>
        <end position="96"/>
    </location>
</feature>
<feature type="region of interest" description="Disordered" evidence="1">
    <location>
        <begin position="55"/>
        <end position="222"/>
    </location>
</feature>
<dbReference type="AlphaFoldDB" id="A0A2Z6ERY0"/>
<proteinExistence type="predicted"/>